<dbReference type="Pfam" id="PF07084">
    <property type="entry name" value="Spot_14"/>
    <property type="match status" value="1"/>
</dbReference>
<dbReference type="GO" id="GO:0005829">
    <property type="term" value="C:cytosol"/>
    <property type="evidence" value="ECO:0007669"/>
    <property type="project" value="TreeGrafter"/>
</dbReference>
<reference evidence="6" key="3">
    <citation type="submission" date="2025-09" db="UniProtKB">
        <authorList>
            <consortium name="Ensembl"/>
        </authorList>
    </citation>
    <scope>IDENTIFICATION</scope>
</reference>
<dbReference type="HOGENOM" id="CLU_066079_1_0_1"/>
<sequence length="137" mass="15350">MQSAEFQRHRSCLAAALGKYTSAVNNMEEMVMLPSLLRDEQAMDEPSDTSAQYSAGDLYDYYTMLKSIRNVVECGPVIPENYKAIIGASKKTLEKEDPDLEVLFHIHLTGLSDVLSSLTKKANMLTRRYKEILGLAN</sequence>
<organism evidence="6 7">
    <name type="scientific">Latimeria chalumnae</name>
    <name type="common">Coelacanth</name>
    <dbReference type="NCBI Taxonomy" id="7897"/>
    <lineage>
        <taxon>Eukaryota</taxon>
        <taxon>Metazoa</taxon>
        <taxon>Chordata</taxon>
        <taxon>Craniata</taxon>
        <taxon>Vertebrata</taxon>
        <taxon>Euteleostomi</taxon>
        <taxon>Coelacanthiformes</taxon>
        <taxon>Coelacanthidae</taxon>
        <taxon>Latimeria</taxon>
    </lineage>
</organism>
<evidence type="ECO:0000313" key="6">
    <source>
        <dbReference type="Ensembl" id="ENSLACP00000005187.1"/>
    </source>
</evidence>
<dbReference type="InParanoid" id="H3A6B6"/>
<dbReference type="EMBL" id="AFYH01243438">
    <property type="status" value="NOT_ANNOTATED_CDS"/>
    <property type="molecule type" value="Genomic_DNA"/>
</dbReference>
<comment type="subcellular location">
    <subcellularLocation>
        <location evidence="2">Cytoplasm</location>
    </subcellularLocation>
    <subcellularLocation>
        <location evidence="1">Nucleus</location>
    </subcellularLocation>
</comment>
<dbReference type="InterPro" id="IPR009786">
    <property type="entry name" value="Spot_14"/>
</dbReference>
<name>H3A6B6_LATCH</name>
<evidence type="ECO:0000256" key="3">
    <source>
        <dbReference type="ARBA" id="ARBA00009488"/>
    </source>
</evidence>
<evidence type="ECO:0000256" key="1">
    <source>
        <dbReference type="ARBA" id="ARBA00004123"/>
    </source>
</evidence>
<dbReference type="GO" id="GO:0046890">
    <property type="term" value="P:regulation of lipid biosynthetic process"/>
    <property type="evidence" value="ECO:0007669"/>
    <property type="project" value="TreeGrafter"/>
</dbReference>
<dbReference type="GeneTree" id="ENSGT00500000044890"/>
<keyword evidence="5" id="KW-0539">Nucleus</keyword>
<dbReference type="PANTHER" id="PTHR14315">
    <property type="entry name" value="SPOT14 FAMILY MEMBER"/>
    <property type="match status" value="1"/>
</dbReference>
<dbReference type="STRING" id="7897.ENSLACP00000005187"/>
<dbReference type="InterPro" id="IPR053719">
    <property type="entry name" value="Lipogen_MT_Stabilize_sf"/>
</dbReference>
<evidence type="ECO:0000256" key="5">
    <source>
        <dbReference type="ARBA" id="ARBA00023242"/>
    </source>
</evidence>
<dbReference type="Gene3D" id="6.10.140.1610">
    <property type="match status" value="1"/>
</dbReference>
<keyword evidence="4" id="KW-0963">Cytoplasm</keyword>
<dbReference type="Ensembl" id="ENSLACT00000005233.1">
    <property type="protein sequence ID" value="ENSLACP00000005187.1"/>
    <property type="gene ID" value="ENSLACG00000004608.1"/>
</dbReference>
<reference evidence="7" key="1">
    <citation type="submission" date="2011-08" db="EMBL/GenBank/DDBJ databases">
        <title>The draft genome of Latimeria chalumnae.</title>
        <authorList>
            <person name="Di Palma F."/>
            <person name="Alfoldi J."/>
            <person name="Johnson J."/>
            <person name="Berlin A."/>
            <person name="Gnerre S."/>
            <person name="Jaffe D."/>
            <person name="MacCallum I."/>
            <person name="Young S."/>
            <person name="Walker B.J."/>
            <person name="Lander E."/>
            <person name="Lindblad-Toh K."/>
        </authorList>
    </citation>
    <scope>NUCLEOTIDE SEQUENCE [LARGE SCALE GENOMIC DNA]</scope>
    <source>
        <strain evidence="7">Wild caught</strain>
    </source>
</reference>
<dbReference type="PANTHER" id="PTHR14315:SF20">
    <property type="entry name" value="SIMILAR TO VERTEBRATE MID1 INTERACTING-LIKE PROTEIN"/>
    <property type="match status" value="1"/>
</dbReference>
<protein>
    <submittedName>
        <fullName evidence="6">Thyroid hormone responsive</fullName>
    </submittedName>
</protein>
<dbReference type="eggNOG" id="ENOG502S7IQ">
    <property type="taxonomic scope" value="Eukaryota"/>
</dbReference>
<evidence type="ECO:0000256" key="2">
    <source>
        <dbReference type="ARBA" id="ARBA00004496"/>
    </source>
</evidence>
<accession>H3A6B6</accession>
<evidence type="ECO:0000313" key="7">
    <source>
        <dbReference type="Proteomes" id="UP000008672"/>
    </source>
</evidence>
<keyword evidence="7" id="KW-1185">Reference proteome</keyword>
<dbReference type="OMA" id="FASLHHI"/>
<dbReference type="GO" id="GO:0005634">
    <property type="term" value="C:nucleus"/>
    <property type="evidence" value="ECO:0007669"/>
    <property type="project" value="UniProtKB-SubCell"/>
</dbReference>
<dbReference type="Bgee" id="ENSLACG00000004608">
    <property type="expression patterns" value="Expressed in pelvic fin and 6 other cell types or tissues"/>
</dbReference>
<dbReference type="Proteomes" id="UP000008672">
    <property type="component" value="Unassembled WGS sequence"/>
</dbReference>
<dbReference type="FunCoup" id="H3A6B6">
    <property type="interactions" value="252"/>
</dbReference>
<dbReference type="AlphaFoldDB" id="H3A6B6"/>
<evidence type="ECO:0000256" key="4">
    <source>
        <dbReference type="ARBA" id="ARBA00022490"/>
    </source>
</evidence>
<reference evidence="6" key="2">
    <citation type="submission" date="2025-08" db="UniProtKB">
        <authorList>
            <consortium name="Ensembl"/>
        </authorList>
    </citation>
    <scope>IDENTIFICATION</scope>
</reference>
<proteinExistence type="inferred from homology"/>
<comment type="similarity">
    <text evidence="3">Belongs to the SPOT14 family.</text>
</comment>
<gene>
    <name evidence="6" type="primary">THRSP</name>
</gene>